<name>A0A1L9S3X8_ASPWE</name>
<dbReference type="SUPFAM" id="SSF53254">
    <property type="entry name" value="Phosphoglycerate mutase-like"/>
    <property type="match status" value="1"/>
</dbReference>
<dbReference type="Proteomes" id="UP000184383">
    <property type="component" value="Unassembled WGS sequence"/>
</dbReference>
<dbReference type="Gene3D" id="3.40.50.1240">
    <property type="entry name" value="Phosphoglycerate mutase-like"/>
    <property type="match status" value="1"/>
</dbReference>
<accession>A0A1L9S3X8</accession>
<sequence>MTAEGICQQQLEGGILTPVQISELREQSMGWLDDTRWRPGVPASSVSSPDSLRGGQPTYTDEESMASMRSRANNFLENELLPLVEGPSGDDEVVAVVAHGMILQVLWVCLADLFNSEDISLAPGVSQSDFGDYIRPVWSNTGIMEIAIQKRPPAAKSVREATQPSVFLFGTIQLSIQDDSKAPLSGWYLIVLSVDNTLHLENEQQVGRTRWTVQETVPESRQDSMDQFCGLTGTA</sequence>
<evidence type="ECO:0000256" key="1">
    <source>
        <dbReference type="SAM" id="MobiDB-lite"/>
    </source>
</evidence>
<dbReference type="OrthoDB" id="354304at2759"/>
<evidence type="ECO:0000313" key="2">
    <source>
        <dbReference type="EMBL" id="OJJ41876.1"/>
    </source>
</evidence>
<gene>
    <name evidence="2" type="ORF">ASPWEDRAFT_35495</name>
</gene>
<dbReference type="RefSeq" id="XP_040695552.1">
    <property type="nucleotide sequence ID" value="XM_040834242.1"/>
</dbReference>
<dbReference type="InterPro" id="IPR029033">
    <property type="entry name" value="His_PPase_superfam"/>
</dbReference>
<organism evidence="2 3">
    <name type="scientific">Aspergillus wentii DTO 134E9</name>
    <dbReference type="NCBI Taxonomy" id="1073089"/>
    <lineage>
        <taxon>Eukaryota</taxon>
        <taxon>Fungi</taxon>
        <taxon>Dikarya</taxon>
        <taxon>Ascomycota</taxon>
        <taxon>Pezizomycotina</taxon>
        <taxon>Eurotiomycetes</taxon>
        <taxon>Eurotiomycetidae</taxon>
        <taxon>Eurotiales</taxon>
        <taxon>Aspergillaceae</taxon>
        <taxon>Aspergillus</taxon>
        <taxon>Aspergillus subgen. Cremei</taxon>
    </lineage>
</organism>
<dbReference type="EMBL" id="KV878209">
    <property type="protein sequence ID" value="OJJ41876.1"/>
    <property type="molecule type" value="Genomic_DNA"/>
</dbReference>
<reference evidence="3" key="1">
    <citation type="journal article" date="2017" name="Genome Biol.">
        <title>Comparative genomics reveals high biological diversity and specific adaptations in the industrially and medically important fungal genus Aspergillus.</title>
        <authorList>
            <person name="de Vries R.P."/>
            <person name="Riley R."/>
            <person name="Wiebenga A."/>
            <person name="Aguilar-Osorio G."/>
            <person name="Amillis S."/>
            <person name="Uchima C.A."/>
            <person name="Anderluh G."/>
            <person name="Asadollahi M."/>
            <person name="Askin M."/>
            <person name="Barry K."/>
            <person name="Battaglia E."/>
            <person name="Bayram O."/>
            <person name="Benocci T."/>
            <person name="Braus-Stromeyer S.A."/>
            <person name="Caldana C."/>
            <person name="Canovas D."/>
            <person name="Cerqueira G.C."/>
            <person name="Chen F."/>
            <person name="Chen W."/>
            <person name="Choi C."/>
            <person name="Clum A."/>
            <person name="Dos Santos R.A."/>
            <person name="Damasio A.R."/>
            <person name="Diallinas G."/>
            <person name="Emri T."/>
            <person name="Fekete E."/>
            <person name="Flipphi M."/>
            <person name="Freyberg S."/>
            <person name="Gallo A."/>
            <person name="Gournas C."/>
            <person name="Habgood R."/>
            <person name="Hainaut M."/>
            <person name="Harispe M.L."/>
            <person name="Henrissat B."/>
            <person name="Hilden K.S."/>
            <person name="Hope R."/>
            <person name="Hossain A."/>
            <person name="Karabika E."/>
            <person name="Karaffa L."/>
            <person name="Karanyi Z."/>
            <person name="Krasevec N."/>
            <person name="Kuo A."/>
            <person name="Kusch H."/>
            <person name="LaButti K."/>
            <person name="Lagendijk E.L."/>
            <person name="Lapidus A."/>
            <person name="Levasseur A."/>
            <person name="Lindquist E."/>
            <person name="Lipzen A."/>
            <person name="Logrieco A.F."/>
            <person name="MacCabe A."/>
            <person name="Maekelae M.R."/>
            <person name="Malavazi I."/>
            <person name="Melin P."/>
            <person name="Meyer V."/>
            <person name="Mielnichuk N."/>
            <person name="Miskei M."/>
            <person name="Molnar A.P."/>
            <person name="Mule G."/>
            <person name="Ngan C.Y."/>
            <person name="Orejas M."/>
            <person name="Orosz E."/>
            <person name="Ouedraogo J.P."/>
            <person name="Overkamp K.M."/>
            <person name="Park H.-S."/>
            <person name="Perrone G."/>
            <person name="Piumi F."/>
            <person name="Punt P.J."/>
            <person name="Ram A.F."/>
            <person name="Ramon A."/>
            <person name="Rauscher S."/>
            <person name="Record E."/>
            <person name="Riano-Pachon D.M."/>
            <person name="Robert V."/>
            <person name="Roehrig J."/>
            <person name="Ruller R."/>
            <person name="Salamov A."/>
            <person name="Salih N.S."/>
            <person name="Samson R.A."/>
            <person name="Sandor E."/>
            <person name="Sanguinetti M."/>
            <person name="Schuetze T."/>
            <person name="Sepcic K."/>
            <person name="Shelest E."/>
            <person name="Sherlock G."/>
            <person name="Sophianopoulou V."/>
            <person name="Squina F.M."/>
            <person name="Sun H."/>
            <person name="Susca A."/>
            <person name="Todd R.B."/>
            <person name="Tsang A."/>
            <person name="Unkles S.E."/>
            <person name="van de Wiele N."/>
            <person name="van Rossen-Uffink D."/>
            <person name="Oliveira J.V."/>
            <person name="Vesth T.C."/>
            <person name="Visser J."/>
            <person name="Yu J.-H."/>
            <person name="Zhou M."/>
            <person name="Andersen M.R."/>
            <person name="Archer D.B."/>
            <person name="Baker S.E."/>
            <person name="Benoit I."/>
            <person name="Brakhage A.A."/>
            <person name="Braus G.H."/>
            <person name="Fischer R."/>
            <person name="Frisvad J.C."/>
            <person name="Goldman G.H."/>
            <person name="Houbraken J."/>
            <person name="Oakley B."/>
            <person name="Pocsi I."/>
            <person name="Scazzocchio C."/>
            <person name="Seiboth B."/>
            <person name="vanKuyk P.A."/>
            <person name="Wortman J."/>
            <person name="Dyer P.S."/>
            <person name="Grigoriev I.V."/>
        </authorList>
    </citation>
    <scope>NUCLEOTIDE SEQUENCE [LARGE SCALE GENOMIC DNA]</scope>
    <source>
        <strain evidence="3">DTO 134E9</strain>
    </source>
</reference>
<dbReference type="VEuPathDB" id="FungiDB:ASPWEDRAFT_35495"/>
<protein>
    <submittedName>
        <fullName evidence="2">Uncharacterized protein</fullName>
    </submittedName>
</protein>
<dbReference type="AlphaFoldDB" id="A0A1L9S3X8"/>
<keyword evidence="3" id="KW-1185">Reference proteome</keyword>
<dbReference type="GeneID" id="63750090"/>
<evidence type="ECO:0000313" key="3">
    <source>
        <dbReference type="Proteomes" id="UP000184383"/>
    </source>
</evidence>
<dbReference type="STRING" id="1073089.A0A1L9S3X8"/>
<feature type="region of interest" description="Disordered" evidence="1">
    <location>
        <begin position="39"/>
        <end position="62"/>
    </location>
</feature>
<proteinExistence type="predicted"/>